<dbReference type="Proteomes" id="UP000077824">
    <property type="component" value="Chromosome"/>
</dbReference>
<proteinExistence type="predicted"/>
<dbReference type="EMBL" id="CP015199">
    <property type="protein sequence ID" value="ANF52040.1"/>
    <property type="molecule type" value="Genomic_DNA"/>
</dbReference>
<dbReference type="KEGG" id="chh:A0O34_16635"/>
<organism evidence="1 2">
    <name type="scientific">Chryseobacterium glaciei</name>
    <dbReference type="NCBI Taxonomy" id="1685010"/>
    <lineage>
        <taxon>Bacteria</taxon>
        <taxon>Pseudomonadati</taxon>
        <taxon>Bacteroidota</taxon>
        <taxon>Flavobacteriia</taxon>
        <taxon>Flavobacteriales</taxon>
        <taxon>Weeksellaceae</taxon>
        <taxon>Chryseobacterium group</taxon>
        <taxon>Chryseobacterium</taxon>
    </lineage>
</organism>
<sequence length="284" mass="32281">MEENELTTREKLKTYFETGKYPTQSQFAEFIDSLKFKEDVLTNKEVAIIANSLATIDNGYISYFVSGIGDQKFSVVVNSKDEDDQIITMGNTNSQQKRYFFGNAPYTIKGKDFPTEGLVGTEYYSLSYQTNYRYSISRLFGNNLPTIPDGFEFGMLEGDWLNLSISKLNFEQQLNIINTKIKFVNKTGVTIKYRVQSALWGDISRSEDTVTNHYDMSDDLSFFFNSDLRGVNQSIECKVFDEDNGSLLITGNLNAGENNENVWGGQIVGVRNVRIECNYSENVD</sequence>
<evidence type="ECO:0000313" key="2">
    <source>
        <dbReference type="Proteomes" id="UP000077824"/>
    </source>
</evidence>
<reference evidence="1 2" key="1">
    <citation type="submission" date="2016-04" db="EMBL/GenBank/DDBJ databases">
        <title>Complete Genome Sequence of Chryseobacterium sp. IHBB 10212.</title>
        <authorList>
            <person name="Pal M."/>
            <person name="Swarnkar M.K."/>
            <person name="Kaushal K."/>
            <person name="Chhibber S."/>
            <person name="Singh A.K."/>
            <person name="Gulati A."/>
        </authorList>
    </citation>
    <scope>NUCLEOTIDE SEQUENCE [LARGE SCALE GENOMIC DNA]</scope>
    <source>
        <strain evidence="1 2">IHBB 10212</strain>
    </source>
</reference>
<dbReference type="RefSeq" id="WP_066757093.1">
    <property type="nucleotide sequence ID" value="NZ_CP015199.1"/>
</dbReference>
<protein>
    <submittedName>
        <fullName evidence="1">Uncharacterized protein</fullName>
    </submittedName>
</protein>
<gene>
    <name evidence="1" type="ORF">A0O34_16635</name>
</gene>
<dbReference type="OrthoDB" id="1242818at2"/>
<dbReference type="AlphaFoldDB" id="A0A172XYR9"/>
<name>A0A172XYR9_9FLAO</name>
<keyword evidence="2" id="KW-1185">Reference proteome</keyword>
<evidence type="ECO:0000313" key="1">
    <source>
        <dbReference type="EMBL" id="ANF52040.1"/>
    </source>
</evidence>
<accession>A0A172XYR9</accession>